<name>A0A286DRL0_9GAMM</name>
<dbReference type="EMBL" id="OCMY01000003">
    <property type="protein sequence ID" value="SOD61296.1"/>
    <property type="molecule type" value="Genomic_DNA"/>
</dbReference>
<reference evidence="2" key="1">
    <citation type="submission" date="2017-09" db="EMBL/GenBank/DDBJ databases">
        <authorList>
            <person name="Varghese N."/>
            <person name="Submissions S."/>
        </authorList>
    </citation>
    <scope>NUCLEOTIDE SEQUENCE [LARGE SCALE GENOMIC DNA]</scope>
    <source>
        <strain evidence="2">JKS000234</strain>
    </source>
</reference>
<evidence type="ECO:0000313" key="1">
    <source>
        <dbReference type="EMBL" id="SOD61296.1"/>
    </source>
</evidence>
<keyword evidence="2" id="KW-1185">Reference proteome</keyword>
<dbReference type="AlphaFoldDB" id="A0A286DRL0"/>
<organism evidence="1 2">
    <name type="scientific">Candidatus Pantoea floridensis</name>
    <dbReference type="NCBI Taxonomy" id="1938870"/>
    <lineage>
        <taxon>Bacteria</taxon>
        <taxon>Pseudomonadati</taxon>
        <taxon>Pseudomonadota</taxon>
        <taxon>Gammaproteobacteria</taxon>
        <taxon>Enterobacterales</taxon>
        <taxon>Erwiniaceae</taxon>
        <taxon>Pantoea</taxon>
    </lineage>
</organism>
<accession>A0A286DRL0</accession>
<gene>
    <name evidence="1" type="ORF">SAMN06273570_5071</name>
</gene>
<proteinExistence type="predicted"/>
<dbReference type="Proteomes" id="UP000219271">
    <property type="component" value="Unassembled WGS sequence"/>
</dbReference>
<evidence type="ECO:0000313" key="2">
    <source>
        <dbReference type="Proteomes" id="UP000219271"/>
    </source>
</evidence>
<protein>
    <submittedName>
        <fullName evidence="1">Uncharacterized protein</fullName>
    </submittedName>
</protein>
<sequence length="43" mass="5173">MQQHDDLPTAQTVKYFRSDYCERQPALYSLRPLLGDIFVRTWL</sequence>